<evidence type="ECO:0000313" key="1">
    <source>
        <dbReference type="EMBL" id="OAM75809.1"/>
    </source>
</evidence>
<evidence type="ECO:0000313" key="2">
    <source>
        <dbReference type="Proteomes" id="UP000078389"/>
    </source>
</evidence>
<dbReference type="STRING" id="1770058.A3840_14225"/>
<keyword evidence="2" id="KW-1185">Reference proteome</keyword>
<gene>
    <name evidence="1" type="ORF">A3840_14225</name>
</gene>
<reference evidence="1 2" key="1">
    <citation type="submission" date="2016-03" db="EMBL/GenBank/DDBJ databases">
        <title>Genome sequencing of Devosia sp. S37.</title>
        <authorList>
            <person name="Mohd Nor M."/>
        </authorList>
    </citation>
    <scope>NUCLEOTIDE SEQUENCE [LARGE SCALE GENOMIC DNA]</scope>
    <source>
        <strain evidence="1 2">S37</strain>
    </source>
</reference>
<dbReference type="EMBL" id="LVVY01000104">
    <property type="protein sequence ID" value="OAM75809.1"/>
    <property type="molecule type" value="Genomic_DNA"/>
</dbReference>
<sequence>MEAKVMNTTAIKALERALHEIDGIQNAKWGDPDFEGLRVDIKTALDSLRQQPVVYNDLTLHPRLMREIAKFPTAAAAAKAWGISRQTLHAAVNGTGDKPVPPSILRKIGLERVPAGLRQYREI</sequence>
<protein>
    <submittedName>
        <fullName evidence="1">Uncharacterized protein</fullName>
    </submittedName>
</protein>
<accession>A0A178HT25</accession>
<proteinExistence type="predicted"/>
<name>A0A178HT25_9HYPH</name>
<organism evidence="1 2">
    <name type="scientific">Devosia elaeis</name>
    <dbReference type="NCBI Taxonomy" id="1770058"/>
    <lineage>
        <taxon>Bacteria</taxon>
        <taxon>Pseudomonadati</taxon>
        <taxon>Pseudomonadota</taxon>
        <taxon>Alphaproteobacteria</taxon>
        <taxon>Hyphomicrobiales</taxon>
        <taxon>Devosiaceae</taxon>
        <taxon>Devosia</taxon>
    </lineage>
</organism>
<dbReference type="Proteomes" id="UP000078389">
    <property type="component" value="Unassembled WGS sequence"/>
</dbReference>
<dbReference type="AlphaFoldDB" id="A0A178HT25"/>
<comment type="caution">
    <text evidence="1">The sequence shown here is derived from an EMBL/GenBank/DDBJ whole genome shotgun (WGS) entry which is preliminary data.</text>
</comment>